<keyword evidence="5" id="KW-1185">Reference proteome</keyword>
<dbReference type="PANTHER" id="PTHR15157">
    <property type="entry name" value="UV RADIATION RESISTANCE-ASSOCIATED GENE PROTEIN"/>
    <property type="match status" value="1"/>
</dbReference>
<gene>
    <name evidence="4" type="ORF">J3Q64DRAFT_1631934</name>
</gene>
<evidence type="ECO:0000256" key="1">
    <source>
        <dbReference type="ARBA" id="ARBA00009574"/>
    </source>
</evidence>
<name>A0ABR3BDS4_PHYBL</name>
<comment type="caution">
    <text evidence="4">The sequence shown here is derived from an EMBL/GenBank/DDBJ whole genome shotgun (WGS) entry which is preliminary data.</text>
</comment>
<organism evidence="4 5">
    <name type="scientific">Phycomyces blakesleeanus</name>
    <dbReference type="NCBI Taxonomy" id="4837"/>
    <lineage>
        <taxon>Eukaryota</taxon>
        <taxon>Fungi</taxon>
        <taxon>Fungi incertae sedis</taxon>
        <taxon>Mucoromycota</taxon>
        <taxon>Mucoromycotina</taxon>
        <taxon>Mucoromycetes</taxon>
        <taxon>Mucorales</taxon>
        <taxon>Phycomycetaceae</taxon>
        <taxon>Phycomyces</taxon>
    </lineage>
</organism>
<dbReference type="Pfam" id="PF10186">
    <property type="entry name" value="ATG14"/>
    <property type="match status" value="1"/>
</dbReference>
<evidence type="ECO:0000313" key="5">
    <source>
        <dbReference type="Proteomes" id="UP001448207"/>
    </source>
</evidence>
<dbReference type="EMBL" id="JBCLYO010000001">
    <property type="protein sequence ID" value="KAL0096876.1"/>
    <property type="molecule type" value="Genomic_DNA"/>
</dbReference>
<dbReference type="InterPro" id="IPR018791">
    <property type="entry name" value="UV_resistance/autophagy_Atg14"/>
</dbReference>
<dbReference type="PANTHER" id="PTHR15157:SF13">
    <property type="entry name" value="AUTOPHAGY-RELATED PROTEIN 14"/>
    <property type="match status" value="1"/>
</dbReference>
<evidence type="ECO:0000256" key="3">
    <source>
        <dbReference type="ARBA" id="ARBA00023054"/>
    </source>
</evidence>
<protein>
    <recommendedName>
        <fullName evidence="2">Autophagy-related protein 14</fullName>
    </recommendedName>
</protein>
<reference evidence="4 5" key="1">
    <citation type="submission" date="2024-04" db="EMBL/GenBank/DDBJ databases">
        <title>Symmetric and asymmetric DNA N6-adenine methylation regulates different biological responses in Mucorales.</title>
        <authorList>
            <consortium name="Lawrence Berkeley National Laboratory"/>
            <person name="Lax C."/>
            <person name="Mondo S.J."/>
            <person name="Osorio-Concepcion M."/>
            <person name="Muszewska A."/>
            <person name="Corrochano-Luque M."/>
            <person name="Gutierrez G."/>
            <person name="Riley R."/>
            <person name="Lipzen A."/>
            <person name="Guo J."/>
            <person name="Hundley H."/>
            <person name="Amirebrahimi M."/>
            <person name="Ng V."/>
            <person name="Lorenzo-Gutierrez D."/>
            <person name="Binder U."/>
            <person name="Yang J."/>
            <person name="Song Y."/>
            <person name="Canovas D."/>
            <person name="Navarro E."/>
            <person name="Freitag M."/>
            <person name="Gabaldon T."/>
            <person name="Grigoriev I.V."/>
            <person name="Corrochano L.M."/>
            <person name="Nicolas F.E."/>
            <person name="Garre V."/>
        </authorList>
    </citation>
    <scope>NUCLEOTIDE SEQUENCE [LARGE SCALE GENOMIC DNA]</scope>
    <source>
        <strain evidence="4 5">L51</strain>
    </source>
</reference>
<accession>A0ABR3BDS4</accession>
<keyword evidence="3" id="KW-0175">Coiled coil</keyword>
<evidence type="ECO:0000256" key="2">
    <source>
        <dbReference type="ARBA" id="ARBA00013807"/>
    </source>
</evidence>
<proteinExistence type="inferred from homology"/>
<dbReference type="Proteomes" id="UP001448207">
    <property type="component" value="Unassembled WGS sequence"/>
</dbReference>
<comment type="similarity">
    <text evidence="1">Belongs to the ATG14 family.</text>
</comment>
<evidence type="ECO:0000313" key="4">
    <source>
        <dbReference type="EMBL" id="KAL0096876.1"/>
    </source>
</evidence>
<sequence>MFEAQEAKHVHNIAQLTKRWQRTHRLTAAARRVLVNEITTLFEFKPGVVVVAEPLQPLSRQPVAELVDSSTYSKEELNAAIGHVIHILGLIVHYLGVKLPFVFFHKGISPYIRSASIRSRQQSRMPLFLDNKNLKRFTIGMAMLNYDIGYLCHTQGVDIPLHQIPNTLQGLMACCQSSGLGV</sequence>